<evidence type="ECO:0000313" key="1">
    <source>
        <dbReference type="EMBL" id="KKM61111.1"/>
    </source>
</evidence>
<protein>
    <submittedName>
        <fullName evidence="1">Uncharacterized protein</fullName>
    </submittedName>
</protein>
<dbReference type="AlphaFoldDB" id="A0A0F9JFM1"/>
<sequence>MTTHVCSNCGHDAPGVLDPGVQAAVDLLKAEAEKHGGLPNTQQHFYDAAEWLEKKWKEIQDGES</sequence>
<reference evidence="1" key="1">
    <citation type="journal article" date="2015" name="Nature">
        <title>Complex archaea that bridge the gap between prokaryotes and eukaryotes.</title>
        <authorList>
            <person name="Spang A."/>
            <person name="Saw J.H."/>
            <person name="Jorgensen S.L."/>
            <person name="Zaremba-Niedzwiedzka K."/>
            <person name="Martijn J."/>
            <person name="Lind A.E."/>
            <person name="van Eijk R."/>
            <person name="Schleper C."/>
            <person name="Guy L."/>
            <person name="Ettema T.J."/>
        </authorList>
    </citation>
    <scope>NUCLEOTIDE SEQUENCE</scope>
</reference>
<comment type="caution">
    <text evidence="1">The sequence shown here is derived from an EMBL/GenBank/DDBJ whole genome shotgun (WGS) entry which is preliminary data.</text>
</comment>
<gene>
    <name evidence="1" type="ORF">LCGC14_1534960</name>
</gene>
<proteinExistence type="predicted"/>
<accession>A0A0F9JFM1</accession>
<dbReference type="EMBL" id="LAZR01011550">
    <property type="protein sequence ID" value="KKM61111.1"/>
    <property type="molecule type" value="Genomic_DNA"/>
</dbReference>
<organism evidence="1">
    <name type="scientific">marine sediment metagenome</name>
    <dbReference type="NCBI Taxonomy" id="412755"/>
    <lineage>
        <taxon>unclassified sequences</taxon>
        <taxon>metagenomes</taxon>
        <taxon>ecological metagenomes</taxon>
    </lineage>
</organism>
<name>A0A0F9JFM1_9ZZZZ</name>